<dbReference type="STRING" id="35608.A0A2U1M090"/>
<reference evidence="2 3" key="1">
    <citation type="journal article" date="2018" name="Mol. Plant">
        <title>The genome of Artemisia annua provides insight into the evolution of Asteraceae family and artemisinin biosynthesis.</title>
        <authorList>
            <person name="Shen Q."/>
            <person name="Zhang L."/>
            <person name="Liao Z."/>
            <person name="Wang S."/>
            <person name="Yan T."/>
            <person name="Shi P."/>
            <person name="Liu M."/>
            <person name="Fu X."/>
            <person name="Pan Q."/>
            <person name="Wang Y."/>
            <person name="Lv Z."/>
            <person name="Lu X."/>
            <person name="Zhang F."/>
            <person name="Jiang W."/>
            <person name="Ma Y."/>
            <person name="Chen M."/>
            <person name="Hao X."/>
            <person name="Li L."/>
            <person name="Tang Y."/>
            <person name="Lv G."/>
            <person name="Zhou Y."/>
            <person name="Sun X."/>
            <person name="Brodelius P.E."/>
            <person name="Rose J.K.C."/>
            <person name="Tang K."/>
        </authorList>
    </citation>
    <scope>NUCLEOTIDE SEQUENCE [LARGE SCALE GENOMIC DNA]</scope>
    <source>
        <strain evidence="3">cv. Huhao1</strain>
        <tissue evidence="2">Leaf</tissue>
    </source>
</reference>
<organism evidence="2 3">
    <name type="scientific">Artemisia annua</name>
    <name type="common">Sweet wormwood</name>
    <dbReference type="NCBI Taxonomy" id="35608"/>
    <lineage>
        <taxon>Eukaryota</taxon>
        <taxon>Viridiplantae</taxon>
        <taxon>Streptophyta</taxon>
        <taxon>Embryophyta</taxon>
        <taxon>Tracheophyta</taxon>
        <taxon>Spermatophyta</taxon>
        <taxon>Magnoliopsida</taxon>
        <taxon>eudicotyledons</taxon>
        <taxon>Gunneridae</taxon>
        <taxon>Pentapetalae</taxon>
        <taxon>asterids</taxon>
        <taxon>campanulids</taxon>
        <taxon>Asterales</taxon>
        <taxon>Asteraceae</taxon>
        <taxon>Asteroideae</taxon>
        <taxon>Anthemideae</taxon>
        <taxon>Artemisiinae</taxon>
        <taxon>Artemisia</taxon>
    </lineage>
</organism>
<dbReference type="AlphaFoldDB" id="A0A2U1M090"/>
<evidence type="ECO:0000256" key="1">
    <source>
        <dbReference type="SAM" id="MobiDB-lite"/>
    </source>
</evidence>
<protein>
    <submittedName>
        <fullName evidence="2">GYF-like protein</fullName>
    </submittedName>
</protein>
<comment type="caution">
    <text evidence="2">The sequence shown here is derived from an EMBL/GenBank/DDBJ whole genome shotgun (WGS) entry which is preliminary data.</text>
</comment>
<sequence length="117" mass="12919">MVKRNENDKEGEFTSTEVTYHSSTKVGSAENIADAEDFGSTTEKDGNINLVKEFVDPNGRTDQTDSENLLLLNGLKTNLTVVSCSRPRLQLRQVIADNEPELAAICSAVDERPVHIR</sequence>
<feature type="compositionally biased region" description="Polar residues" evidence="1">
    <location>
        <begin position="13"/>
        <end position="26"/>
    </location>
</feature>
<keyword evidence="3" id="KW-1185">Reference proteome</keyword>
<proteinExistence type="predicted"/>
<dbReference type="OrthoDB" id="1727884at2759"/>
<name>A0A2U1M090_ARTAN</name>
<gene>
    <name evidence="2" type="ORF">CTI12_AA328750</name>
</gene>
<evidence type="ECO:0000313" key="3">
    <source>
        <dbReference type="Proteomes" id="UP000245207"/>
    </source>
</evidence>
<dbReference type="EMBL" id="PKPP01006991">
    <property type="protein sequence ID" value="PWA54686.1"/>
    <property type="molecule type" value="Genomic_DNA"/>
</dbReference>
<feature type="compositionally biased region" description="Basic and acidic residues" evidence="1">
    <location>
        <begin position="1"/>
        <end position="12"/>
    </location>
</feature>
<dbReference type="Proteomes" id="UP000245207">
    <property type="component" value="Unassembled WGS sequence"/>
</dbReference>
<evidence type="ECO:0000313" key="2">
    <source>
        <dbReference type="EMBL" id="PWA54686.1"/>
    </source>
</evidence>
<feature type="region of interest" description="Disordered" evidence="1">
    <location>
        <begin position="1"/>
        <end position="44"/>
    </location>
</feature>
<accession>A0A2U1M090</accession>